<keyword evidence="2" id="KW-1185">Reference proteome</keyword>
<gene>
    <name evidence="1" type="ORF">OS493_008272</name>
</gene>
<name>A0A9X0A7M1_9CNID</name>
<accession>A0A9X0A7M1</accession>
<sequence>MSLDSITFHYLIQKTSSEFSKNSSSHDELNLLSGTNITGNSKCSFFEIRQLHVSQMPKFLTQYHFLNIHPHNNEKCGFEMLLIELISQLVGLKTLDQTSI</sequence>
<evidence type="ECO:0000313" key="2">
    <source>
        <dbReference type="Proteomes" id="UP001163046"/>
    </source>
</evidence>
<dbReference type="Proteomes" id="UP001163046">
    <property type="component" value="Unassembled WGS sequence"/>
</dbReference>
<reference evidence="1" key="1">
    <citation type="submission" date="2023-01" db="EMBL/GenBank/DDBJ databases">
        <title>Genome assembly of the deep-sea coral Lophelia pertusa.</title>
        <authorList>
            <person name="Herrera S."/>
            <person name="Cordes E."/>
        </authorList>
    </citation>
    <scope>NUCLEOTIDE SEQUENCE</scope>
    <source>
        <strain evidence="1">USNM1676648</strain>
        <tissue evidence="1">Polyp</tissue>
    </source>
</reference>
<comment type="caution">
    <text evidence="1">The sequence shown here is derived from an EMBL/GenBank/DDBJ whole genome shotgun (WGS) entry which is preliminary data.</text>
</comment>
<protein>
    <submittedName>
        <fullName evidence="1">Uncharacterized protein</fullName>
    </submittedName>
</protein>
<proteinExistence type="predicted"/>
<dbReference type="AlphaFoldDB" id="A0A9X0A7M1"/>
<dbReference type="EMBL" id="MU825399">
    <property type="protein sequence ID" value="KAJ7393024.1"/>
    <property type="molecule type" value="Genomic_DNA"/>
</dbReference>
<evidence type="ECO:0000313" key="1">
    <source>
        <dbReference type="EMBL" id="KAJ7393024.1"/>
    </source>
</evidence>
<organism evidence="1 2">
    <name type="scientific">Desmophyllum pertusum</name>
    <dbReference type="NCBI Taxonomy" id="174260"/>
    <lineage>
        <taxon>Eukaryota</taxon>
        <taxon>Metazoa</taxon>
        <taxon>Cnidaria</taxon>
        <taxon>Anthozoa</taxon>
        <taxon>Hexacorallia</taxon>
        <taxon>Scleractinia</taxon>
        <taxon>Caryophylliina</taxon>
        <taxon>Caryophylliidae</taxon>
        <taxon>Desmophyllum</taxon>
    </lineage>
</organism>